<evidence type="ECO:0000256" key="1">
    <source>
        <dbReference type="ARBA" id="ARBA00004648"/>
    </source>
</evidence>
<feature type="transmembrane region" description="Helical" evidence="11">
    <location>
        <begin position="51"/>
        <end position="72"/>
    </location>
</feature>
<keyword evidence="5" id="KW-0256">Endoplasmic reticulum</keyword>
<keyword evidence="2" id="KW-0645">Protease</keyword>
<evidence type="ECO:0000313" key="12">
    <source>
        <dbReference type="EMBL" id="OZM56536.1"/>
    </source>
</evidence>
<dbReference type="AlphaFoldDB" id="A0A263BTM9"/>
<name>A0A263BTM9_9BACI</name>
<dbReference type="InterPro" id="IPR036286">
    <property type="entry name" value="LexA/Signal_pep-like_sf"/>
</dbReference>
<dbReference type="PANTHER" id="PTHR10806:SF6">
    <property type="entry name" value="SIGNAL PEPTIDASE COMPLEX CATALYTIC SUBUNIT SEC11"/>
    <property type="match status" value="1"/>
</dbReference>
<evidence type="ECO:0000256" key="2">
    <source>
        <dbReference type="ARBA" id="ARBA00022670"/>
    </source>
</evidence>
<dbReference type="NCBIfam" id="TIGR02228">
    <property type="entry name" value="sigpep_I_arch"/>
    <property type="match status" value="1"/>
</dbReference>
<dbReference type="Proteomes" id="UP000217083">
    <property type="component" value="Unassembled WGS sequence"/>
</dbReference>
<protein>
    <recommendedName>
        <fullName evidence="10">Signal peptidase I</fullName>
        <ecNumber evidence="10">3.4.21.89</ecNumber>
    </recommendedName>
</protein>
<dbReference type="EMBL" id="NPIA01000006">
    <property type="protein sequence ID" value="OZM56536.1"/>
    <property type="molecule type" value="Genomic_DNA"/>
</dbReference>
<dbReference type="PRINTS" id="PR00728">
    <property type="entry name" value="SIGNALPTASE"/>
</dbReference>
<organism evidence="12 13">
    <name type="scientific">Lottiidibacillus patelloidae</name>
    <dbReference type="NCBI Taxonomy" id="2670334"/>
    <lineage>
        <taxon>Bacteria</taxon>
        <taxon>Bacillati</taxon>
        <taxon>Bacillota</taxon>
        <taxon>Bacilli</taxon>
        <taxon>Bacillales</taxon>
        <taxon>Bacillaceae</taxon>
        <taxon>Lottiidibacillus</taxon>
    </lineage>
</organism>
<dbReference type="GO" id="GO:0004252">
    <property type="term" value="F:serine-type endopeptidase activity"/>
    <property type="evidence" value="ECO:0007669"/>
    <property type="project" value="UniProtKB-UniRule"/>
</dbReference>
<dbReference type="GO" id="GO:0016020">
    <property type="term" value="C:membrane"/>
    <property type="evidence" value="ECO:0007669"/>
    <property type="project" value="UniProtKB-UniRule"/>
</dbReference>
<dbReference type="PANTHER" id="PTHR10806">
    <property type="entry name" value="SIGNAL PEPTIDASE COMPLEX CATALYTIC SUBUNIT SEC11"/>
    <property type="match status" value="1"/>
</dbReference>
<dbReference type="CDD" id="cd06530">
    <property type="entry name" value="S26_SPase_I"/>
    <property type="match status" value="1"/>
</dbReference>
<keyword evidence="6" id="KW-0735">Signal-anchor</keyword>
<keyword evidence="3 11" id="KW-0812">Transmembrane</keyword>
<sequence length="233" mass="25994">MERLSRSKKERKSKQKLLKRMSTFLALILNILSNLSKIYKTLANHKASRIISKTISITLLAVLIVVVAAALYMKISGSPKIAGHQFLIVTSGSMEPTLHTGSVIAMKDVEDKSALKPGDIITYKSLDDPNQLVTHRILEVEPINDVRVKYITQGDNNDSKDLAPIPDINVVGKYADIHIPIIGYIFSFINSKMGAVLFMIIPGILIIGWQLMNIWKLISNLEQKQKEQTEASK</sequence>
<feature type="transmembrane region" description="Helical" evidence="11">
    <location>
        <begin position="194"/>
        <end position="212"/>
    </location>
</feature>
<comment type="function">
    <text evidence="9">Catalytic component of the signal peptidase complex (SPC) which catalyzes the cleavage of N-terminal signal sequences from nascent proteins as they are translocated into the lumen of the endoplasmic reticulum. Specifically cleaves N-terminal signal peptides that contain a hydrophobic alpha-helix (h-region) shorter than 18-20 amino acids.</text>
</comment>
<evidence type="ECO:0000256" key="10">
    <source>
        <dbReference type="NCBIfam" id="TIGR02228"/>
    </source>
</evidence>
<reference evidence="12 13" key="2">
    <citation type="submission" date="2017-09" db="EMBL/GenBank/DDBJ databases">
        <title>Bacillus patelloidae sp. nov., isolated from the intestinal tract of a marine limpet.</title>
        <authorList>
            <person name="Liu R."/>
            <person name="Dong C."/>
            <person name="Shao Z."/>
        </authorList>
    </citation>
    <scope>NUCLEOTIDE SEQUENCE [LARGE SCALE GENOMIC DNA]</scope>
    <source>
        <strain evidence="12 13">SA5d-4</strain>
    </source>
</reference>
<evidence type="ECO:0000256" key="6">
    <source>
        <dbReference type="ARBA" id="ARBA00022968"/>
    </source>
</evidence>
<dbReference type="InterPro" id="IPR019756">
    <property type="entry name" value="Pept_S26A_signal_pept_1_Ser-AS"/>
</dbReference>
<dbReference type="SUPFAM" id="SSF51306">
    <property type="entry name" value="LexA/Signal peptidase"/>
    <property type="match status" value="1"/>
</dbReference>
<evidence type="ECO:0000256" key="5">
    <source>
        <dbReference type="ARBA" id="ARBA00022824"/>
    </source>
</evidence>
<evidence type="ECO:0000256" key="4">
    <source>
        <dbReference type="ARBA" id="ARBA00022801"/>
    </source>
</evidence>
<dbReference type="InterPro" id="IPR019533">
    <property type="entry name" value="Peptidase_S26"/>
</dbReference>
<keyword evidence="8 11" id="KW-0472">Membrane</keyword>
<evidence type="ECO:0000256" key="3">
    <source>
        <dbReference type="ARBA" id="ARBA00022692"/>
    </source>
</evidence>
<keyword evidence="7 11" id="KW-1133">Transmembrane helix</keyword>
<evidence type="ECO:0000256" key="7">
    <source>
        <dbReference type="ARBA" id="ARBA00022989"/>
    </source>
</evidence>
<dbReference type="Gene3D" id="2.10.109.10">
    <property type="entry name" value="Umud Fragment, subunit A"/>
    <property type="match status" value="1"/>
</dbReference>
<dbReference type="EC" id="3.4.21.89" evidence="10"/>
<dbReference type="RefSeq" id="WP_094925583.1">
    <property type="nucleotide sequence ID" value="NZ_NPIA01000006.1"/>
</dbReference>
<evidence type="ECO:0000313" key="13">
    <source>
        <dbReference type="Proteomes" id="UP000217083"/>
    </source>
</evidence>
<reference evidence="13" key="1">
    <citation type="submission" date="2017-08" db="EMBL/GenBank/DDBJ databases">
        <authorList>
            <person name="Huang Z."/>
        </authorList>
    </citation>
    <scope>NUCLEOTIDE SEQUENCE [LARGE SCALE GENOMIC DNA]</scope>
    <source>
        <strain evidence="13">SA5d-4</strain>
    </source>
</reference>
<gene>
    <name evidence="12" type="ORF">CIB95_12250</name>
</gene>
<comment type="subcellular location">
    <subcellularLocation>
        <location evidence="1">Endoplasmic reticulum membrane</location>
        <topology evidence="1">Single-pass type II membrane protein</topology>
    </subcellularLocation>
</comment>
<dbReference type="InterPro" id="IPR001733">
    <property type="entry name" value="Peptidase_S26B"/>
</dbReference>
<evidence type="ECO:0000256" key="11">
    <source>
        <dbReference type="SAM" id="Phobius"/>
    </source>
</evidence>
<dbReference type="GO" id="GO:0006465">
    <property type="term" value="P:signal peptide processing"/>
    <property type="evidence" value="ECO:0007669"/>
    <property type="project" value="UniProtKB-UniRule"/>
</dbReference>
<evidence type="ECO:0000256" key="8">
    <source>
        <dbReference type="ARBA" id="ARBA00023136"/>
    </source>
</evidence>
<evidence type="ECO:0000256" key="9">
    <source>
        <dbReference type="ARBA" id="ARBA00045533"/>
    </source>
</evidence>
<accession>A0A263BTM9</accession>
<keyword evidence="13" id="KW-1185">Reference proteome</keyword>
<dbReference type="PROSITE" id="PS00501">
    <property type="entry name" value="SPASE_I_1"/>
    <property type="match status" value="1"/>
</dbReference>
<dbReference type="GO" id="GO:0009003">
    <property type="term" value="F:signal peptidase activity"/>
    <property type="evidence" value="ECO:0007669"/>
    <property type="project" value="UniProtKB-EC"/>
</dbReference>
<proteinExistence type="predicted"/>
<keyword evidence="4" id="KW-0378">Hydrolase</keyword>
<comment type="caution">
    <text evidence="12">The sequence shown here is derived from an EMBL/GenBank/DDBJ whole genome shotgun (WGS) entry which is preliminary data.</text>
</comment>